<dbReference type="Pfam" id="PF03253">
    <property type="entry name" value="UT"/>
    <property type="match status" value="1"/>
</dbReference>
<dbReference type="PANTHER" id="PTHR10464:SF4">
    <property type="entry name" value="UREA TRANSPORTER"/>
    <property type="match status" value="1"/>
</dbReference>
<evidence type="ECO:0000256" key="8">
    <source>
        <dbReference type="SAM" id="Phobius"/>
    </source>
</evidence>
<dbReference type="Proteomes" id="UP000189681">
    <property type="component" value="Unassembled WGS sequence"/>
</dbReference>
<comment type="similarity">
    <text evidence="2">Belongs to the urea transporter family.</text>
</comment>
<sequence length="285" mass="30584">MDMKTFAVILLRGMSQVFLLNNVATGILFFAAIGYSSCFMGIGAFIGVLVGTSTALLLKYDRNDIQQGLYGYNGILVGLSIINFFGFNLPSVLALAFGAALSSIIRKGMSVWKVPPYTAPFIISAWIVMSLLIIFNIVPLRAGGVPEARYVDIIAAVTKGMGQVVFLENIVAGIMVFIGILVSSRISACYALLGASIGVVAAFASPFPLNMINSGMFGFNAVLCGIAFSNRRWTSLILATVSGMVSVFMMYGIMKLGVITLTAPFVLSTWLVLLFSQRVRAKHLL</sequence>
<feature type="transmembrane region" description="Helical" evidence="8">
    <location>
        <begin position="39"/>
        <end position="58"/>
    </location>
</feature>
<feature type="transmembrane region" description="Helical" evidence="8">
    <location>
        <begin position="9"/>
        <end position="33"/>
    </location>
</feature>
<dbReference type="Gene3D" id="1.10.3430.10">
    <property type="entry name" value="Ammonium transporter AmtB like domains"/>
    <property type="match status" value="1"/>
</dbReference>
<dbReference type="AlphaFoldDB" id="A0A1V4AUL1"/>
<reference evidence="9 10" key="1">
    <citation type="journal article" date="2017" name="Water Res.">
        <title>Discovery and metagenomic analysis of an anammox bacterial enrichment related to Candidatus "Brocadia caroliniensis" in a full-scale glycerol-fed nitritation-denitritation separate centrate treatment process.</title>
        <authorList>
            <person name="Park H."/>
            <person name="Brotto A.C."/>
            <person name="van Loosdrecht M.C."/>
            <person name="Chandran K."/>
        </authorList>
    </citation>
    <scope>NUCLEOTIDE SEQUENCE [LARGE SCALE GENOMIC DNA]</scope>
    <source>
        <strain evidence="9">26THWARD</strain>
    </source>
</reference>
<accession>A0A1V4AUL1</accession>
<keyword evidence="6 8" id="KW-0472">Membrane</keyword>
<dbReference type="GO" id="GO:0015204">
    <property type="term" value="F:urea transmembrane transporter activity"/>
    <property type="evidence" value="ECO:0007669"/>
    <property type="project" value="InterPro"/>
</dbReference>
<feature type="transmembrane region" description="Helical" evidence="8">
    <location>
        <begin position="121"/>
        <end position="140"/>
    </location>
</feature>
<comment type="caution">
    <text evidence="9">The sequence shown here is derived from an EMBL/GenBank/DDBJ whole genome shotgun (WGS) entry which is preliminary data.</text>
</comment>
<dbReference type="InterPro" id="IPR004937">
    <property type="entry name" value="Urea_transporter"/>
</dbReference>
<feature type="transmembrane region" description="Helical" evidence="8">
    <location>
        <begin position="160"/>
        <end position="181"/>
    </location>
</feature>
<evidence type="ECO:0000256" key="6">
    <source>
        <dbReference type="ARBA" id="ARBA00023136"/>
    </source>
</evidence>
<evidence type="ECO:0000256" key="4">
    <source>
        <dbReference type="ARBA" id="ARBA00022692"/>
    </source>
</evidence>
<dbReference type="PIRSF" id="PIRSF016502">
    <property type="entry name" value="Urea_transporter"/>
    <property type="match status" value="1"/>
</dbReference>
<dbReference type="PANTHER" id="PTHR10464">
    <property type="entry name" value="UREA TRANSPORTER"/>
    <property type="match status" value="1"/>
</dbReference>
<keyword evidence="3" id="KW-1003">Cell membrane</keyword>
<evidence type="ECO:0000313" key="10">
    <source>
        <dbReference type="Proteomes" id="UP000189681"/>
    </source>
</evidence>
<evidence type="ECO:0000313" key="9">
    <source>
        <dbReference type="EMBL" id="OOP56813.1"/>
    </source>
</evidence>
<name>A0A1V4AUL1_9BACT</name>
<evidence type="ECO:0008006" key="11">
    <source>
        <dbReference type="Google" id="ProtNLM"/>
    </source>
</evidence>
<organism evidence="9 10">
    <name type="scientific">Candidatus Brocadia carolinensis</name>
    <dbReference type="NCBI Taxonomy" id="1004156"/>
    <lineage>
        <taxon>Bacteria</taxon>
        <taxon>Pseudomonadati</taxon>
        <taxon>Planctomycetota</taxon>
        <taxon>Candidatus Brocadiia</taxon>
        <taxon>Candidatus Brocadiales</taxon>
        <taxon>Candidatus Brocadiaceae</taxon>
        <taxon>Candidatus Brocadia</taxon>
    </lineage>
</organism>
<feature type="transmembrane region" description="Helical" evidence="8">
    <location>
        <begin position="259"/>
        <end position="276"/>
    </location>
</feature>
<dbReference type="STRING" id="1004156.AYP45_07355"/>
<evidence type="ECO:0000256" key="2">
    <source>
        <dbReference type="ARBA" id="ARBA00005914"/>
    </source>
</evidence>
<proteinExistence type="inferred from homology"/>
<evidence type="ECO:0000256" key="7">
    <source>
        <dbReference type="PIRSR" id="PIRSR016502-1"/>
    </source>
</evidence>
<dbReference type="EMBL" id="AYTS01000061">
    <property type="protein sequence ID" value="OOP56813.1"/>
    <property type="molecule type" value="Genomic_DNA"/>
</dbReference>
<dbReference type="InterPro" id="IPR029020">
    <property type="entry name" value="Ammonium/urea_transptr"/>
</dbReference>
<dbReference type="GO" id="GO:0005886">
    <property type="term" value="C:plasma membrane"/>
    <property type="evidence" value="ECO:0007669"/>
    <property type="project" value="UniProtKB-SubCell"/>
</dbReference>
<protein>
    <recommendedName>
        <fullName evidence="11">Urea transporter</fullName>
    </recommendedName>
</protein>
<evidence type="ECO:0000256" key="5">
    <source>
        <dbReference type="ARBA" id="ARBA00022989"/>
    </source>
</evidence>
<keyword evidence="4 8" id="KW-0812">Transmembrane</keyword>
<evidence type="ECO:0000256" key="1">
    <source>
        <dbReference type="ARBA" id="ARBA00004651"/>
    </source>
</evidence>
<keyword evidence="5 8" id="KW-1133">Transmembrane helix</keyword>
<feature type="transmembrane region" description="Helical" evidence="8">
    <location>
        <begin position="188"/>
        <end position="205"/>
    </location>
</feature>
<evidence type="ECO:0000256" key="3">
    <source>
        <dbReference type="ARBA" id="ARBA00022475"/>
    </source>
</evidence>
<comment type="subcellular location">
    <subcellularLocation>
        <location evidence="1">Cell membrane</location>
        <topology evidence="1">Multi-pass membrane protein</topology>
    </subcellularLocation>
</comment>
<feature type="site" description="Important for channel permeability" evidence="7">
    <location>
        <position position="262"/>
    </location>
</feature>
<gene>
    <name evidence="9" type="ORF">AYP45_07355</name>
</gene>
<feature type="transmembrane region" description="Helical" evidence="8">
    <location>
        <begin position="236"/>
        <end position="253"/>
    </location>
</feature>